<keyword evidence="2" id="KW-0812">Transmembrane</keyword>
<dbReference type="GO" id="GO:1990281">
    <property type="term" value="C:efflux pump complex"/>
    <property type="evidence" value="ECO:0007669"/>
    <property type="project" value="TreeGrafter"/>
</dbReference>
<dbReference type="InterPro" id="IPR058625">
    <property type="entry name" value="MdtA-like_BSH"/>
</dbReference>
<evidence type="ECO:0000313" key="6">
    <source>
        <dbReference type="EMBL" id="RDI46036.1"/>
    </source>
</evidence>
<gene>
    <name evidence="6" type="ORF">C8D86_10640</name>
</gene>
<organism evidence="6 7">
    <name type="scientific">Aquicella lusitana</name>
    <dbReference type="NCBI Taxonomy" id="254246"/>
    <lineage>
        <taxon>Bacteria</taxon>
        <taxon>Pseudomonadati</taxon>
        <taxon>Pseudomonadota</taxon>
        <taxon>Gammaproteobacteria</taxon>
        <taxon>Legionellales</taxon>
        <taxon>Coxiellaceae</taxon>
        <taxon>Aquicella</taxon>
    </lineage>
</organism>
<dbReference type="InterPro" id="IPR006143">
    <property type="entry name" value="RND_pump_MFP"/>
</dbReference>
<dbReference type="GO" id="GO:0015562">
    <property type="term" value="F:efflux transmembrane transporter activity"/>
    <property type="evidence" value="ECO:0007669"/>
    <property type="project" value="TreeGrafter"/>
</dbReference>
<dbReference type="SUPFAM" id="SSF111369">
    <property type="entry name" value="HlyD-like secretion proteins"/>
    <property type="match status" value="1"/>
</dbReference>
<evidence type="ECO:0000256" key="2">
    <source>
        <dbReference type="SAM" id="Phobius"/>
    </source>
</evidence>
<dbReference type="InterPro" id="IPR058637">
    <property type="entry name" value="YknX-like_C"/>
</dbReference>
<accession>A0A370GS01</accession>
<feature type="domain" description="Multidrug resistance protein MdtA-like barrel-sandwich hybrid" evidence="3">
    <location>
        <begin position="61"/>
        <end position="188"/>
    </location>
</feature>
<reference evidence="6 7" key="1">
    <citation type="submission" date="2018-07" db="EMBL/GenBank/DDBJ databases">
        <title>Genomic Encyclopedia of Type Strains, Phase IV (KMG-IV): sequencing the most valuable type-strain genomes for metagenomic binning, comparative biology and taxonomic classification.</title>
        <authorList>
            <person name="Goeker M."/>
        </authorList>
    </citation>
    <scope>NUCLEOTIDE SEQUENCE [LARGE SCALE GENOMIC DNA]</scope>
    <source>
        <strain evidence="6 7">DSM 16500</strain>
    </source>
</reference>
<dbReference type="InterPro" id="IPR058792">
    <property type="entry name" value="Beta-barrel_RND_2"/>
</dbReference>
<dbReference type="Pfam" id="PF25954">
    <property type="entry name" value="Beta-barrel_RND_2"/>
    <property type="match status" value="1"/>
</dbReference>
<dbReference type="Gene3D" id="2.40.50.100">
    <property type="match status" value="1"/>
</dbReference>
<dbReference type="Gene3D" id="2.40.30.170">
    <property type="match status" value="1"/>
</dbReference>
<dbReference type="PANTHER" id="PTHR30469">
    <property type="entry name" value="MULTIDRUG RESISTANCE PROTEIN MDTA"/>
    <property type="match status" value="1"/>
</dbReference>
<feature type="domain" description="CusB-like beta-barrel" evidence="4">
    <location>
        <begin position="196"/>
        <end position="266"/>
    </location>
</feature>
<evidence type="ECO:0000259" key="4">
    <source>
        <dbReference type="Pfam" id="PF25954"/>
    </source>
</evidence>
<dbReference type="PANTHER" id="PTHR30469:SF11">
    <property type="entry name" value="BLL4320 PROTEIN"/>
    <property type="match status" value="1"/>
</dbReference>
<keyword evidence="2" id="KW-1133">Transmembrane helix</keyword>
<dbReference type="Gene3D" id="2.40.420.20">
    <property type="match status" value="1"/>
</dbReference>
<sequence length="344" mass="38170">MKKKKIYLVALIMLTIPVWYAVKHYFHSTTAEMDAVWVQASKVREEKLPVEMHAIGTLIARSIEITSEMAGHVEKIYFQDGAAVSKDTPLIQLDDAIYKAKYESAKAKLAFSETNFRRMIFLGKKGAIAKQAIDQAESDLKERRAEARENEVMLNKMLLTAAFDGRVGKSKVNPGDYVTVGQSMVTLTDTKHLRIDYNVPERYMPLLKLGQAVSITTAAYPGKTFYGKVAFISPTINADNRSVSLYAEIPNEDNKLAPGMFVNVTHSLGTEERALMIPARSLVPVMDGEQVYKVVDNKAYAVTVVIGRRTEKNVQVLQGLSVGDRVITDGQLKIKNGVPVKVKG</sequence>
<comment type="similarity">
    <text evidence="1">Belongs to the membrane fusion protein (MFP) (TC 8.A.1) family.</text>
</comment>
<feature type="domain" description="YknX-like C-terminal permuted SH3-like" evidence="5">
    <location>
        <begin position="275"/>
        <end position="342"/>
    </location>
</feature>
<feature type="transmembrane region" description="Helical" evidence="2">
    <location>
        <begin position="7"/>
        <end position="26"/>
    </location>
</feature>
<dbReference type="Proteomes" id="UP000254720">
    <property type="component" value="Unassembled WGS sequence"/>
</dbReference>
<keyword evidence="2" id="KW-0472">Membrane</keyword>
<dbReference type="EMBL" id="QQAX01000006">
    <property type="protein sequence ID" value="RDI46036.1"/>
    <property type="molecule type" value="Genomic_DNA"/>
</dbReference>
<protein>
    <submittedName>
        <fullName evidence="6">Membrane fusion protein (Multidrug efflux system)</fullName>
    </submittedName>
</protein>
<dbReference type="NCBIfam" id="TIGR01730">
    <property type="entry name" value="RND_mfp"/>
    <property type="match status" value="1"/>
</dbReference>
<evidence type="ECO:0000313" key="7">
    <source>
        <dbReference type="Proteomes" id="UP000254720"/>
    </source>
</evidence>
<dbReference type="Gene3D" id="1.10.287.470">
    <property type="entry name" value="Helix hairpin bin"/>
    <property type="match status" value="1"/>
</dbReference>
<proteinExistence type="inferred from homology"/>
<dbReference type="RefSeq" id="WP_170131761.1">
    <property type="nucleotide sequence ID" value="NZ_LR699114.1"/>
</dbReference>
<dbReference type="FunFam" id="2.40.30.170:FF:000010">
    <property type="entry name" value="Efflux RND transporter periplasmic adaptor subunit"/>
    <property type="match status" value="1"/>
</dbReference>
<comment type="caution">
    <text evidence="6">The sequence shown here is derived from an EMBL/GenBank/DDBJ whole genome shotgun (WGS) entry which is preliminary data.</text>
</comment>
<dbReference type="Pfam" id="PF25989">
    <property type="entry name" value="YknX_C"/>
    <property type="match status" value="1"/>
</dbReference>
<evidence type="ECO:0000259" key="5">
    <source>
        <dbReference type="Pfam" id="PF25989"/>
    </source>
</evidence>
<name>A0A370GS01_9COXI</name>
<evidence type="ECO:0000259" key="3">
    <source>
        <dbReference type="Pfam" id="PF25917"/>
    </source>
</evidence>
<keyword evidence="7" id="KW-1185">Reference proteome</keyword>
<dbReference type="AlphaFoldDB" id="A0A370GS01"/>
<dbReference type="Pfam" id="PF25917">
    <property type="entry name" value="BSH_RND"/>
    <property type="match status" value="1"/>
</dbReference>
<evidence type="ECO:0000256" key="1">
    <source>
        <dbReference type="ARBA" id="ARBA00009477"/>
    </source>
</evidence>